<evidence type="ECO:0000256" key="2">
    <source>
        <dbReference type="SAM" id="Phobius"/>
    </source>
</evidence>
<reference evidence="3 4" key="1">
    <citation type="submission" date="2020-08" db="EMBL/GenBank/DDBJ databases">
        <authorList>
            <person name="Seo M.-J."/>
        </authorList>
    </citation>
    <scope>NUCLEOTIDE SEQUENCE [LARGE SCALE GENOMIC DNA]</scope>
    <source>
        <strain evidence="3 4">MBLA0160</strain>
    </source>
</reference>
<sequence length="605" mass="65926">MGTQPPPDDGPERTPPTDTPGPDRAILAYLGVRTLVLVVVVAFGYVTRPIWHGLVYSAIYSPTGLLVVGGGSLAAVVLWYLPPDRLRSAGSGVGGSSDLDVVSDGPDSLGELVGTDNGTAAAKFRLLAVIVGLLIAVSLLVGGISGTFEQRTLAQETMADATEVEAFPEANPENPRVVPRRVSEVTTRGEVSYRQHRLGTSDIARREDGSLAWSYPIEPDGFRNTLLENQRGVLLADMTRIDERRTETFDDTDFTYGEGMFLHRSADWQLKKTDYLARYNDDAVEFTHDGTPYMYYPKTGHEWRLVPFPHTVPVWDGGALVFPDGEIRHLAPEEAQSSEILDGQRLYPVSLTRAEMGSLGYRNGIVNQLPVVGAHRGEVELATLPDGADNRQPFIIDLAGERLSYVTAMEPYGADSRGLDEVWFADAETGEYTFFGTDRETLTGPERAMGIARSEDSQTNWGRNFVVTEPVPTIVDEDLWWHIKVSPVDFTDVTRNVFVNADSGAAIAVETDNETRAFIRGDINESTTDGDRDDEGAPDDGTDSDIIYYIVVTNQTGEVVERIPVRSGQDTSIVPPDDDRVTVVNGTATATNDSATTTNESTTAA</sequence>
<dbReference type="Proteomes" id="UP000546257">
    <property type="component" value="Unassembled WGS sequence"/>
</dbReference>
<feature type="region of interest" description="Disordered" evidence="1">
    <location>
        <begin position="1"/>
        <end position="22"/>
    </location>
</feature>
<proteinExistence type="predicted"/>
<protein>
    <submittedName>
        <fullName evidence="3">Uncharacterized protein</fullName>
    </submittedName>
</protein>
<evidence type="ECO:0000313" key="4">
    <source>
        <dbReference type="Proteomes" id="UP000546257"/>
    </source>
</evidence>
<feature type="transmembrane region" description="Helical" evidence="2">
    <location>
        <begin position="26"/>
        <end position="46"/>
    </location>
</feature>
<accession>A0A7J9SJB0</accession>
<organism evidence="3 4">
    <name type="scientific">Halobellus ruber</name>
    <dbReference type="NCBI Taxonomy" id="2761102"/>
    <lineage>
        <taxon>Archaea</taxon>
        <taxon>Methanobacteriati</taxon>
        <taxon>Methanobacteriota</taxon>
        <taxon>Stenosarchaea group</taxon>
        <taxon>Halobacteria</taxon>
        <taxon>Halobacteriales</taxon>
        <taxon>Haloferacaceae</taxon>
        <taxon>Halobellus</taxon>
    </lineage>
</organism>
<feature type="compositionally biased region" description="Acidic residues" evidence="1">
    <location>
        <begin position="531"/>
        <end position="543"/>
    </location>
</feature>
<feature type="transmembrane region" description="Helical" evidence="2">
    <location>
        <begin position="58"/>
        <end position="81"/>
    </location>
</feature>
<keyword evidence="4" id="KW-1185">Reference proteome</keyword>
<dbReference type="EMBL" id="JACKXD010000002">
    <property type="protein sequence ID" value="MBB6646106.1"/>
    <property type="molecule type" value="Genomic_DNA"/>
</dbReference>
<name>A0A7J9SJB0_9EURY</name>
<evidence type="ECO:0000256" key="1">
    <source>
        <dbReference type="SAM" id="MobiDB-lite"/>
    </source>
</evidence>
<feature type="compositionally biased region" description="Pro residues" evidence="1">
    <location>
        <begin position="1"/>
        <end position="19"/>
    </location>
</feature>
<feature type="transmembrane region" description="Helical" evidence="2">
    <location>
        <begin position="126"/>
        <end position="148"/>
    </location>
</feature>
<gene>
    <name evidence="3" type="ORF">H5V44_07365</name>
</gene>
<keyword evidence="2" id="KW-1133">Transmembrane helix</keyword>
<keyword evidence="2" id="KW-0812">Transmembrane</keyword>
<feature type="region of interest" description="Disordered" evidence="1">
    <location>
        <begin position="520"/>
        <end position="543"/>
    </location>
</feature>
<keyword evidence="2" id="KW-0472">Membrane</keyword>
<comment type="caution">
    <text evidence="3">The sequence shown here is derived from an EMBL/GenBank/DDBJ whole genome shotgun (WGS) entry which is preliminary data.</text>
</comment>
<evidence type="ECO:0000313" key="3">
    <source>
        <dbReference type="EMBL" id="MBB6646106.1"/>
    </source>
</evidence>
<dbReference type="AlphaFoldDB" id="A0A7J9SJB0"/>